<sequence>MLQHWQVVSGGRMLQNRGTKKCLDGFINGPSFPPILFKCDWNGVIRRQNLNQLWQWDAPAAPAAAAAADYGGEDPAAAAAAAAAANYNDGSSGRIFMYDGYWGLSLTGTDIFPLQRGYLESTRAFCLAAEATNSSSSSSSSGSSGSSSSSSSGGAQGGSGSSTVTARLFMRPCVGAPATPAAATEAAADAAAAAAAAADAMLRFVPKWTWPPLSSRFGKRTIEDARKITDEYARNYLEGK</sequence>
<dbReference type="GO" id="GO:0016740">
    <property type="term" value="F:transferase activity"/>
    <property type="evidence" value="ECO:0007669"/>
    <property type="project" value="UniProtKB-KW"/>
</dbReference>
<feature type="compositionally biased region" description="Low complexity" evidence="1">
    <location>
        <begin position="134"/>
        <end position="153"/>
    </location>
</feature>
<dbReference type="VEuPathDB" id="ToxoDB:EBH_0051580"/>
<keyword evidence="3" id="KW-1185">Reference proteome</keyword>
<dbReference type="OrthoDB" id="416652at2759"/>
<evidence type="ECO:0000313" key="3">
    <source>
        <dbReference type="Proteomes" id="UP000030750"/>
    </source>
</evidence>
<evidence type="ECO:0000256" key="1">
    <source>
        <dbReference type="SAM" id="MobiDB-lite"/>
    </source>
</evidence>
<dbReference type="EMBL" id="HG713171">
    <property type="protein sequence ID" value="CDJ52671.1"/>
    <property type="molecule type" value="Genomic_DNA"/>
</dbReference>
<evidence type="ECO:0000313" key="2">
    <source>
        <dbReference type="EMBL" id="CDJ52671.1"/>
    </source>
</evidence>
<name>U6LR98_9EIME</name>
<reference evidence="2" key="2">
    <citation type="submission" date="2013-10" db="EMBL/GenBank/DDBJ databases">
        <authorList>
            <person name="Aslett M."/>
        </authorList>
    </citation>
    <scope>NUCLEOTIDE SEQUENCE [LARGE SCALE GENOMIC DNA]</scope>
    <source>
        <strain evidence="2">Houghton</strain>
    </source>
</reference>
<dbReference type="PROSITE" id="PS50231">
    <property type="entry name" value="RICIN_B_LECTIN"/>
    <property type="match status" value="1"/>
</dbReference>
<reference evidence="2" key="1">
    <citation type="submission" date="2013-10" db="EMBL/GenBank/DDBJ databases">
        <title>Genomic analysis of the causative agents of coccidiosis in chickens.</title>
        <authorList>
            <person name="Reid A.J."/>
            <person name="Blake D."/>
            <person name="Billington K."/>
            <person name="Browne H."/>
            <person name="Dunn M."/>
            <person name="Hung S."/>
            <person name="Kawahara F."/>
            <person name="Miranda-Saavedra D."/>
            <person name="Mourier T."/>
            <person name="Nagra H."/>
            <person name="Otto T.D."/>
            <person name="Rawlings N."/>
            <person name="Sanchez A."/>
            <person name="Sanders M."/>
            <person name="Subramaniam C."/>
            <person name="Tay Y."/>
            <person name="Dear P."/>
            <person name="Doerig C."/>
            <person name="Gruber A."/>
            <person name="Parkinson J."/>
            <person name="Shirley M."/>
            <person name="Wan K.L."/>
            <person name="Berriman M."/>
            <person name="Tomley F."/>
            <person name="Pain A."/>
        </authorList>
    </citation>
    <scope>NUCLEOTIDE SEQUENCE [LARGE SCALE GENOMIC DNA]</scope>
    <source>
        <strain evidence="2">Houghton</strain>
    </source>
</reference>
<gene>
    <name evidence="2" type="ORF">EBH_0051580</name>
</gene>
<accession>U6LR98</accession>
<proteinExistence type="predicted"/>
<protein>
    <submittedName>
        <fullName evidence="2">UDP-N-acetyl-D-galactosamine:polypeptide N-acetylgalactosaminyltransferase T2, putative</fullName>
    </submittedName>
</protein>
<keyword evidence="2" id="KW-0808">Transferase</keyword>
<dbReference type="Proteomes" id="UP000030750">
    <property type="component" value="Unassembled WGS sequence"/>
</dbReference>
<feature type="region of interest" description="Disordered" evidence="1">
    <location>
        <begin position="133"/>
        <end position="162"/>
    </location>
</feature>
<dbReference type="SUPFAM" id="SSF50370">
    <property type="entry name" value="Ricin B-like lectins"/>
    <property type="match status" value="1"/>
</dbReference>
<dbReference type="InterPro" id="IPR035992">
    <property type="entry name" value="Ricin_B-like_lectins"/>
</dbReference>
<organism evidence="2 3">
    <name type="scientific">Eimeria brunetti</name>
    <dbReference type="NCBI Taxonomy" id="51314"/>
    <lineage>
        <taxon>Eukaryota</taxon>
        <taxon>Sar</taxon>
        <taxon>Alveolata</taxon>
        <taxon>Apicomplexa</taxon>
        <taxon>Conoidasida</taxon>
        <taxon>Coccidia</taxon>
        <taxon>Eucoccidiorida</taxon>
        <taxon>Eimeriorina</taxon>
        <taxon>Eimeriidae</taxon>
        <taxon>Eimeria</taxon>
    </lineage>
</organism>
<dbReference type="AlphaFoldDB" id="U6LR98"/>